<dbReference type="HOGENOM" id="CLU_2610128_0_0_1"/>
<evidence type="ECO:0000313" key="2">
    <source>
        <dbReference type="EnsemblPlants" id="OMERI09G13990.1"/>
    </source>
</evidence>
<dbReference type="EnsemblPlants" id="OMERI09G13990.1">
    <property type="protein sequence ID" value="OMERI09G13990.1"/>
    <property type="gene ID" value="OMERI09G13990"/>
</dbReference>
<proteinExistence type="predicted"/>
<feature type="region of interest" description="Disordered" evidence="1">
    <location>
        <begin position="21"/>
        <end position="79"/>
    </location>
</feature>
<protein>
    <submittedName>
        <fullName evidence="2">Uncharacterized protein</fullName>
    </submittedName>
</protein>
<dbReference type="Gramene" id="OMERI09G13990.1">
    <property type="protein sequence ID" value="OMERI09G13990.1"/>
    <property type="gene ID" value="OMERI09G13990"/>
</dbReference>
<evidence type="ECO:0000256" key="1">
    <source>
        <dbReference type="SAM" id="MobiDB-lite"/>
    </source>
</evidence>
<accession>A0A0E0EUK4</accession>
<organism evidence="2">
    <name type="scientific">Oryza meridionalis</name>
    <dbReference type="NCBI Taxonomy" id="40149"/>
    <lineage>
        <taxon>Eukaryota</taxon>
        <taxon>Viridiplantae</taxon>
        <taxon>Streptophyta</taxon>
        <taxon>Embryophyta</taxon>
        <taxon>Tracheophyta</taxon>
        <taxon>Spermatophyta</taxon>
        <taxon>Magnoliopsida</taxon>
        <taxon>Liliopsida</taxon>
        <taxon>Poales</taxon>
        <taxon>Poaceae</taxon>
        <taxon>BOP clade</taxon>
        <taxon>Oryzoideae</taxon>
        <taxon>Oryzeae</taxon>
        <taxon>Oryzinae</taxon>
        <taxon>Oryza</taxon>
    </lineage>
</organism>
<reference evidence="2" key="2">
    <citation type="submission" date="2018-05" db="EMBL/GenBank/DDBJ databases">
        <title>OmerRS3 (Oryza meridionalis Reference Sequence Version 3).</title>
        <authorList>
            <person name="Zhang J."/>
            <person name="Kudrna D."/>
            <person name="Lee S."/>
            <person name="Talag J."/>
            <person name="Welchert J."/>
            <person name="Wing R.A."/>
        </authorList>
    </citation>
    <scope>NUCLEOTIDE SEQUENCE [LARGE SCALE GENOMIC DNA]</scope>
    <source>
        <strain evidence="2">cv. OR44</strain>
    </source>
</reference>
<name>A0A0E0EUK4_9ORYZ</name>
<reference evidence="2" key="1">
    <citation type="submission" date="2015-04" db="UniProtKB">
        <authorList>
            <consortium name="EnsemblPlants"/>
        </authorList>
    </citation>
    <scope>IDENTIFICATION</scope>
</reference>
<evidence type="ECO:0000313" key="3">
    <source>
        <dbReference type="Proteomes" id="UP000008021"/>
    </source>
</evidence>
<dbReference type="AlphaFoldDB" id="A0A0E0EUK4"/>
<sequence>MASGKADVGVGGGEAMRRWWQSGWAGRGSSGAPRVSDGEAAAGVSGRARRRRQGPGARGRGDQKSRTELGQSKGAGRAA</sequence>
<dbReference type="Proteomes" id="UP000008021">
    <property type="component" value="Chromosome 9"/>
</dbReference>
<keyword evidence="3" id="KW-1185">Reference proteome</keyword>